<dbReference type="PANTHER" id="PTHR33746:SF4">
    <property type="entry name" value="RUBRERYTHRIN"/>
    <property type="match status" value="1"/>
</dbReference>
<accession>A0A178MI33</accession>
<dbReference type="Gene3D" id="1.20.120.450">
    <property type="entry name" value="dinb family like domain"/>
    <property type="match status" value="1"/>
</dbReference>
<evidence type="ECO:0000313" key="3">
    <source>
        <dbReference type="Proteomes" id="UP000078287"/>
    </source>
</evidence>
<proteinExistence type="predicted"/>
<sequence length="326" mass="36308">MTTNDADDRRLLVSMSVGQTAYAVWAKQARRERFFNIARLLEASAAVKRVRAEQAMRRLGEVAQTLTNINRALAGLEPEAAATGPVTGTSAFQRELLERAARALADGRDLTYTELGDLFVCSTCGRLMEGDPPAFCPECGTVREGFLDFRIVDGMGTLGPHAIVRRLEQGLKTVQALVAGLSEEQLAMPVNGFPAFKDLIGHLTDMDIVFRERAWMILETNQPKLSSAHPPTLRSAVKYRTMPIDELIEQYTTSRQQTLGLLRGLTQAAWQRIGHHEIYGPVPLLHQGNWVVAHEQGHLIELAQMRHNMLYGHNRVIDIAQEILHP</sequence>
<gene>
    <name evidence="2" type="ORF">A6A03_08930</name>
</gene>
<dbReference type="EMBL" id="LWQS01000033">
    <property type="protein sequence ID" value="OAN48300.1"/>
    <property type="molecule type" value="Genomic_DNA"/>
</dbReference>
<keyword evidence="3" id="KW-1185">Reference proteome</keyword>
<dbReference type="SUPFAM" id="SSF57802">
    <property type="entry name" value="Rubredoxin-like"/>
    <property type="match status" value="1"/>
</dbReference>
<dbReference type="InterPro" id="IPR024775">
    <property type="entry name" value="DinB-like"/>
</dbReference>
<protein>
    <submittedName>
        <fullName evidence="2">Rubredoxin-type Fe(Cys)4 protein</fullName>
    </submittedName>
</protein>
<reference evidence="2 3" key="1">
    <citation type="submission" date="2016-04" db="EMBL/GenBank/DDBJ databases">
        <title>Chloroflexus islandicus sp. nov., a thermophilic filamentous anoxygenic phototrophic bacterium from geyser Strokkur (Iceland).</title>
        <authorList>
            <person name="Gaisin V.A."/>
            <person name="Kalashnikov A.M."/>
            <person name="Sukhacheva M.V."/>
            <person name="Grouzdev D.S."/>
            <person name="Ivanov T.M."/>
            <person name="Kuznetsov B."/>
            <person name="Gorlenko V.M."/>
        </authorList>
    </citation>
    <scope>NUCLEOTIDE SEQUENCE [LARGE SCALE GENOMIC DNA]</scope>
    <source>
        <strain evidence="3">isl-2</strain>
    </source>
</reference>
<organism evidence="2 3">
    <name type="scientific">Chloroflexus islandicus</name>
    <dbReference type="NCBI Taxonomy" id="1707952"/>
    <lineage>
        <taxon>Bacteria</taxon>
        <taxon>Bacillati</taxon>
        <taxon>Chloroflexota</taxon>
        <taxon>Chloroflexia</taxon>
        <taxon>Chloroflexales</taxon>
        <taxon>Chloroflexineae</taxon>
        <taxon>Chloroflexaceae</taxon>
        <taxon>Chloroflexus</taxon>
    </lineage>
</organism>
<dbReference type="Pfam" id="PF12867">
    <property type="entry name" value="DinB_2"/>
    <property type="match status" value="1"/>
</dbReference>
<dbReference type="Gene3D" id="1.20.1260.10">
    <property type="match status" value="1"/>
</dbReference>
<dbReference type="RefSeq" id="WP_066783315.1">
    <property type="nucleotide sequence ID" value="NZ_LWQS01000033.1"/>
</dbReference>
<dbReference type="SUPFAM" id="SSF109854">
    <property type="entry name" value="DinB/YfiT-like putative metalloenzymes"/>
    <property type="match status" value="1"/>
</dbReference>
<feature type="domain" description="DinB-like" evidence="1">
    <location>
        <begin position="167"/>
        <end position="300"/>
    </location>
</feature>
<dbReference type="InterPro" id="IPR034660">
    <property type="entry name" value="DinB/YfiT-like"/>
</dbReference>
<evidence type="ECO:0000313" key="2">
    <source>
        <dbReference type="EMBL" id="OAN48300.1"/>
    </source>
</evidence>
<dbReference type="Gene3D" id="2.20.28.10">
    <property type="match status" value="1"/>
</dbReference>
<dbReference type="InterPro" id="IPR012347">
    <property type="entry name" value="Ferritin-like"/>
</dbReference>
<dbReference type="STRING" id="1707952.A6A03_08930"/>
<evidence type="ECO:0000259" key="1">
    <source>
        <dbReference type="Pfam" id="PF12867"/>
    </source>
</evidence>
<dbReference type="PANTHER" id="PTHR33746">
    <property type="entry name" value="RUBRERYTHRIN"/>
    <property type="match status" value="1"/>
</dbReference>
<dbReference type="Proteomes" id="UP000078287">
    <property type="component" value="Unassembled WGS sequence"/>
</dbReference>
<dbReference type="OrthoDB" id="9793216at2"/>
<dbReference type="InterPro" id="IPR052753">
    <property type="entry name" value="Rbr2/Nigerythrin"/>
</dbReference>
<comment type="caution">
    <text evidence="2">The sequence shown here is derived from an EMBL/GenBank/DDBJ whole genome shotgun (WGS) entry which is preliminary data.</text>
</comment>
<dbReference type="AlphaFoldDB" id="A0A178MI33"/>
<name>A0A178MI33_9CHLR</name>